<feature type="transmembrane region" description="Helical" evidence="1">
    <location>
        <begin position="286"/>
        <end position="305"/>
    </location>
</feature>
<feature type="transmembrane region" description="Helical" evidence="1">
    <location>
        <begin position="6"/>
        <end position="28"/>
    </location>
</feature>
<organism evidence="3 4">
    <name type="scientific">Lutispora saccharofermentans</name>
    <dbReference type="NCBI Taxonomy" id="3024236"/>
    <lineage>
        <taxon>Bacteria</taxon>
        <taxon>Bacillati</taxon>
        <taxon>Bacillota</taxon>
        <taxon>Clostridia</taxon>
        <taxon>Lutisporales</taxon>
        <taxon>Lutisporaceae</taxon>
        <taxon>Lutispora</taxon>
    </lineage>
</organism>
<dbReference type="PANTHER" id="PTHR34978">
    <property type="entry name" value="POSSIBLE SENSOR-TRANSDUCER PROTEIN BLAR"/>
    <property type="match status" value="1"/>
</dbReference>
<accession>A0ABT1NIL3</accession>
<evidence type="ECO:0000313" key="4">
    <source>
        <dbReference type="Proteomes" id="UP001651880"/>
    </source>
</evidence>
<protein>
    <submittedName>
        <fullName evidence="3">M56 family metallopeptidase</fullName>
    </submittedName>
</protein>
<dbReference type="PANTHER" id="PTHR34978:SF3">
    <property type="entry name" value="SLR0241 PROTEIN"/>
    <property type="match status" value="1"/>
</dbReference>
<dbReference type="InterPro" id="IPR052173">
    <property type="entry name" value="Beta-lactam_resp_regulator"/>
</dbReference>
<keyword evidence="4" id="KW-1185">Reference proteome</keyword>
<name>A0ABT1NIL3_9FIRM</name>
<comment type="caution">
    <text evidence="3">The sequence shown here is derived from an EMBL/GenBank/DDBJ whole genome shotgun (WGS) entry which is preliminary data.</text>
</comment>
<evidence type="ECO:0000259" key="2">
    <source>
        <dbReference type="Pfam" id="PF05569"/>
    </source>
</evidence>
<feature type="transmembrane region" description="Helical" evidence="1">
    <location>
        <begin position="35"/>
        <end position="54"/>
    </location>
</feature>
<gene>
    <name evidence="3" type="ORF">LJD61_12770</name>
</gene>
<keyword evidence="1" id="KW-0472">Membrane</keyword>
<sequence length="567" mass="63978">MDKLFLQILNMNITAGYVILFVIAARLLLKKAPKIFSYALWSVVLFRLICPFSFESMFSLMPINTQTVPHNIMYSQAPQIHSGIAAIDQAANNSLPAPAVGVSANPLQVWIALGEAVWLFGIAALLIYSAYTAVRLRNKLKPAKRIYDNIYEMDGIKSPFVFGVLKPKIYLPPILSENDRAYIIKHEQIHIKRLDYIIKPFAFLVLCIHWFNPLVWIAFFLMEEDMELSCDESVIKQMGSEIKKSYSASLLSLSTGRRTARGCPLAFGENNTKGRIKNILNYKKPAFWVIIVAIIAVAAICIGLMTDPQERLLTVEDYAKDFIEQEIEAYESSEWNDVKIIDSKITRLEKIASFDNLISSLVEVWSLEYRLKPDDITKAVLPGGMNEVDGWLTEDSSMGKPMLVFSYEGSKIKYLGCAWSGENDFTTLSGQEAALRIFFEGIGLLPNETYSGNHIVVKFPLSTGEICRLFLSQPVVQGDSGIWCVERWMDGNGTVYHATPKTDALTADYYKDLQKQCDDGHKPWLLDPLQVAIEYINDDLGQHTSLDELVPQYSVKVEDFMKTPESH</sequence>
<dbReference type="EMBL" id="JAJEKE010000011">
    <property type="protein sequence ID" value="MCQ1530419.1"/>
    <property type="molecule type" value="Genomic_DNA"/>
</dbReference>
<dbReference type="Proteomes" id="UP001651880">
    <property type="component" value="Unassembled WGS sequence"/>
</dbReference>
<proteinExistence type="predicted"/>
<dbReference type="InterPro" id="IPR008756">
    <property type="entry name" value="Peptidase_M56"/>
</dbReference>
<reference evidence="3 4" key="1">
    <citation type="submission" date="2021-10" db="EMBL/GenBank/DDBJ databases">
        <title>Lutispora strain m25 sp. nov., a thermophilic, non-spore-forming bacterium isolated from a lab-scale methanogenic bioreactor digesting anaerobic sludge.</title>
        <authorList>
            <person name="El Houari A."/>
            <person name="Mcdonald J."/>
        </authorList>
    </citation>
    <scope>NUCLEOTIDE SEQUENCE [LARGE SCALE GENOMIC DNA]</scope>
    <source>
        <strain evidence="4">m25</strain>
    </source>
</reference>
<evidence type="ECO:0000313" key="3">
    <source>
        <dbReference type="EMBL" id="MCQ1530419.1"/>
    </source>
</evidence>
<keyword evidence="1" id="KW-0812">Transmembrane</keyword>
<keyword evidence="1" id="KW-1133">Transmembrane helix</keyword>
<evidence type="ECO:0000256" key="1">
    <source>
        <dbReference type="SAM" id="Phobius"/>
    </source>
</evidence>
<feature type="transmembrane region" description="Helical" evidence="1">
    <location>
        <begin position="201"/>
        <end position="222"/>
    </location>
</feature>
<feature type="transmembrane region" description="Helical" evidence="1">
    <location>
        <begin position="116"/>
        <end position="134"/>
    </location>
</feature>
<dbReference type="RefSeq" id="WP_255227940.1">
    <property type="nucleotide sequence ID" value="NZ_JAJEKE010000011.1"/>
</dbReference>
<dbReference type="Pfam" id="PF05569">
    <property type="entry name" value="Peptidase_M56"/>
    <property type="match status" value="1"/>
</dbReference>
<feature type="domain" description="Peptidase M56" evidence="2">
    <location>
        <begin position="7"/>
        <end position="279"/>
    </location>
</feature>
<dbReference type="CDD" id="cd07341">
    <property type="entry name" value="M56_BlaR1_MecR1_like"/>
    <property type="match status" value="1"/>
</dbReference>